<dbReference type="InterPro" id="IPR042120">
    <property type="entry name" value="MutL_C_dimsub"/>
</dbReference>
<keyword evidence="9" id="KW-1185">Reference proteome</keyword>
<gene>
    <name evidence="5 8" type="primary">mutL</name>
    <name evidence="8" type="ORF">E3U44_07000</name>
</gene>
<dbReference type="Pfam" id="PF08676">
    <property type="entry name" value="MutL_C"/>
    <property type="match status" value="1"/>
</dbReference>
<dbReference type="SMART" id="SM01340">
    <property type="entry name" value="DNA_mis_repair"/>
    <property type="match status" value="1"/>
</dbReference>
<dbReference type="InterPro" id="IPR038973">
    <property type="entry name" value="MutL/Mlh/Pms-like"/>
</dbReference>
<dbReference type="InterPro" id="IPR020568">
    <property type="entry name" value="Ribosomal_Su5_D2-typ_SF"/>
</dbReference>
<evidence type="ECO:0000256" key="5">
    <source>
        <dbReference type="HAMAP-Rule" id="MF_00149"/>
    </source>
</evidence>
<keyword evidence="8" id="KW-0540">Nuclease</keyword>
<name>A0A4P7BW59_9GAMM</name>
<dbReference type="InterPro" id="IPR020667">
    <property type="entry name" value="DNA_mismatch_repair_MutL"/>
</dbReference>
<dbReference type="SUPFAM" id="SSF118116">
    <property type="entry name" value="DNA mismatch repair protein MutL"/>
    <property type="match status" value="1"/>
</dbReference>
<evidence type="ECO:0000313" key="9">
    <source>
        <dbReference type="Proteomes" id="UP000294325"/>
    </source>
</evidence>
<dbReference type="InterPro" id="IPR014790">
    <property type="entry name" value="MutL_C"/>
</dbReference>
<dbReference type="InterPro" id="IPR037198">
    <property type="entry name" value="MutL_C_sf"/>
</dbReference>
<dbReference type="GO" id="GO:0004519">
    <property type="term" value="F:endonuclease activity"/>
    <property type="evidence" value="ECO:0007669"/>
    <property type="project" value="UniProtKB-KW"/>
</dbReference>
<sequence length="607" mass="68524">MTDSSLPRIQLLSSALANQIAAGEVVERPASVLKELVENALDAGAQRIEIESAAGGIGLIQVRDDGCGIHPEDLNLALRSHATSKIHQQEQLLNITTLGFRGEALASIGAVSHLSLSSRVVNAEYGWCLRENTTAQPVAHPVGTTVEVRDLFYNTPARRRFLRGEKTEFMHLRATLERLALSHFEVSFRVSYNRRPLFTLPSCLRSPDQLKRIAKICGQAFTEHSLYFKRETAGLRLWGWLGHPEFCRSQTDLQYVYVNQRMVRDRLLTHATRQAYGNRLPQGRHPAYLLYLELPPSQVDVNAHPAKNEVRFREARQVHGFIVRTLTEILEQADSTGTPWPAMETRLPGDAPCGSPLEVPICSQQINQDPPPKFLGIPHQGRLERAFPIAEAAENYGLYPRRSRTLSRKVNHHKSSLLGQAQAFVLGRYLLAENDQGLVLVDLPTAHAHLAQRRLRAAYARDHITRQPLLLPLTFKVSPQQAEWTEQHTSELLALGFGLHRLGPNVVVLREIPASLREFNLEQWLPALLTQLTEQQQDKLEETLLKEIILSFTERYPAPTIASPSLQEMNALLRELEDLYQNKPDLKVKPPWQTLPKNEIKKWFAPG</sequence>
<dbReference type="Gene3D" id="3.30.230.10">
    <property type="match status" value="1"/>
</dbReference>
<feature type="domain" description="MutL C-terminal dimerisation" evidence="6">
    <location>
        <begin position="421"/>
        <end position="564"/>
    </location>
</feature>
<dbReference type="GO" id="GO:0030983">
    <property type="term" value="F:mismatched DNA binding"/>
    <property type="evidence" value="ECO:0007669"/>
    <property type="project" value="InterPro"/>
</dbReference>
<dbReference type="CDD" id="cd16926">
    <property type="entry name" value="HATPase_MutL-MLH-PMS-like"/>
    <property type="match status" value="1"/>
</dbReference>
<evidence type="ECO:0000256" key="1">
    <source>
        <dbReference type="ARBA" id="ARBA00006082"/>
    </source>
</evidence>
<dbReference type="GO" id="GO:0005524">
    <property type="term" value="F:ATP binding"/>
    <property type="evidence" value="ECO:0007669"/>
    <property type="project" value="InterPro"/>
</dbReference>
<dbReference type="SUPFAM" id="SSF54211">
    <property type="entry name" value="Ribosomal protein S5 domain 2-like"/>
    <property type="match status" value="1"/>
</dbReference>
<dbReference type="PROSITE" id="PS00058">
    <property type="entry name" value="DNA_MISMATCH_REPAIR_1"/>
    <property type="match status" value="1"/>
</dbReference>
<dbReference type="AlphaFoldDB" id="A0A4P7BW59"/>
<evidence type="ECO:0000256" key="3">
    <source>
        <dbReference type="ARBA" id="ARBA00022763"/>
    </source>
</evidence>
<dbReference type="Proteomes" id="UP000294325">
    <property type="component" value="Chromosome"/>
</dbReference>
<evidence type="ECO:0000313" key="8">
    <source>
        <dbReference type="EMBL" id="QBQ54283.1"/>
    </source>
</evidence>
<dbReference type="InterPro" id="IPR042121">
    <property type="entry name" value="MutL_C_regsub"/>
</dbReference>
<dbReference type="GO" id="GO:0016887">
    <property type="term" value="F:ATP hydrolysis activity"/>
    <property type="evidence" value="ECO:0007669"/>
    <property type="project" value="InterPro"/>
</dbReference>
<dbReference type="InterPro" id="IPR014721">
    <property type="entry name" value="Ribsml_uS5_D2-typ_fold_subgr"/>
</dbReference>
<dbReference type="CDD" id="cd03482">
    <property type="entry name" value="MutL_Trans_MutL"/>
    <property type="match status" value="1"/>
</dbReference>
<dbReference type="Gene3D" id="3.30.565.10">
    <property type="entry name" value="Histidine kinase-like ATPase, C-terminal domain"/>
    <property type="match status" value="1"/>
</dbReference>
<dbReference type="SUPFAM" id="SSF55874">
    <property type="entry name" value="ATPase domain of HSP90 chaperone/DNA topoisomerase II/histidine kinase"/>
    <property type="match status" value="1"/>
</dbReference>
<evidence type="ECO:0000256" key="2">
    <source>
        <dbReference type="ARBA" id="ARBA00021975"/>
    </source>
</evidence>
<dbReference type="Gene3D" id="3.30.1370.100">
    <property type="entry name" value="MutL, C-terminal domain, regulatory subdomain"/>
    <property type="match status" value="1"/>
</dbReference>
<dbReference type="GO" id="GO:0032300">
    <property type="term" value="C:mismatch repair complex"/>
    <property type="evidence" value="ECO:0007669"/>
    <property type="project" value="InterPro"/>
</dbReference>
<reference evidence="8 9" key="1">
    <citation type="submission" date="2019-03" db="EMBL/GenBank/DDBJ databases">
        <title>The genome sequence of Nitrosococcus wardiae strain D1FHST reveals the archetypal metabolic capacity of ammonia-oxidizing Gammaproteobacteria.</title>
        <authorList>
            <person name="Wang L."/>
            <person name="Lim C.K."/>
            <person name="Hanson T.E."/>
            <person name="Dang H."/>
            <person name="Klotz M.G."/>
        </authorList>
    </citation>
    <scope>NUCLEOTIDE SEQUENCE [LARGE SCALE GENOMIC DNA]</scope>
    <source>
        <strain evidence="8 9">D1FHS</strain>
    </source>
</reference>
<evidence type="ECO:0000256" key="4">
    <source>
        <dbReference type="ARBA" id="ARBA00023204"/>
    </source>
</evidence>
<dbReference type="InterPro" id="IPR002099">
    <property type="entry name" value="MutL/Mlh/PMS"/>
</dbReference>
<dbReference type="KEGG" id="nwr:E3U44_07000"/>
<keyword evidence="8" id="KW-0255">Endonuclease</keyword>
<dbReference type="Pfam" id="PF01119">
    <property type="entry name" value="DNA_mis_repair"/>
    <property type="match status" value="1"/>
</dbReference>
<keyword evidence="8" id="KW-0378">Hydrolase</keyword>
<dbReference type="Pfam" id="PF13589">
    <property type="entry name" value="HATPase_c_3"/>
    <property type="match status" value="1"/>
</dbReference>
<dbReference type="InterPro" id="IPR036890">
    <property type="entry name" value="HATPase_C_sf"/>
</dbReference>
<organism evidence="8 9">
    <name type="scientific">Nitrosococcus wardiae</name>
    <dbReference type="NCBI Taxonomy" id="1814290"/>
    <lineage>
        <taxon>Bacteria</taxon>
        <taxon>Pseudomonadati</taxon>
        <taxon>Pseudomonadota</taxon>
        <taxon>Gammaproteobacteria</taxon>
        <taxon>Chromatiales</taxon>
        <taxon>Chromatiaceae</taxon>
        <taxon>Nitrosococcus</taxon>
    </lineage>
</organism>
<dbReference type="RefSeq" id="WP_134357430.1">
    <property type="nucleotide sequence ID" value="NZ_CP038033.1"/>
</dbReference>
<dbReference type="OrthoDB" id="9763467at2"/>
<dbReference type="Gene3D" id="3.30.1540.20">
    <property type="entry name" value="MutL, C-terminal domain, dimerisation subdomain"/>
    <property type="match status" value="1"/>
</dbReference>
<evidence type="ECO:0000259" key="6">
    <source>
        <dbReference type="SMART" id="SM00853"/>
    </source>
</evidence>
<dbReference type="PANTHER" id="PTHR10073">
    <property type="entry name" value="DNA MISMATCH REPAIR PROTEIN MLH, PMS, MUTL"/>
    <property type="match status" value="1"/>
</dbReference>
<comment type="similarity">
    <text evidence="1 5">Belongs to the DNA mismatch repair MutL/HexB family.</text>
</comment>
<dbReference type="SMART" id="SM00853">
    <property type="entry name" value="MutL_C"/>
    <property type="match status" value="1"/>
</dbReference>
<dbReference type="NCBIfam" id="TIGR00585">
    <property type="entry name" value="mutl"/>
    <property type="match status" value="1"/>
</dbReference>
<proteinExistence type="inferred from homology"/>
<comment type="function">
    <text evidence="5">This protein is involved in the repair of mismatches in DNA. It is required for dam-dependent methyl-directed DNA mismatch repair. May act as a 'molecular matchmaker', a protein that promotes the formation of a stable complex between two or more DNA-binding proteins in an ATP-dependent manner without itself being part of a final effector complex.</text>
</comment>
<feature type="domain" description="DNA mismatch repair protein S5" evidence="7">
    <location>
        <begin position="213"/>
        <end position="331"/>
    </location>
</feature>
<accession>A0A4P7BW59</accession>
<keyword evidence="3 5" id="KW-0227">DNA damage</keyword>
<dbReference type="GO" id="GO:0140664">
    <property type="term" value="F:ATP-dependent DNA damage sensor activity"/>
    <property type="evidence" value="ECO:0007669"/>
    <property type="project" value="InterPro"/>
</dbReference>
<evidence type="ECO:0000259" key="7">
    <source>
        <dbReference type="SMART" id="SM01340"/>
    </source>
</evidence>
<dbReference type="InterPro" id="IPR013507">
    <property type="entry name" value="DNA_mismatch_S5_2-like"/>
</dbReference>
<dbReference type="InterPro" id="IPR014762">
    <property type="entry name" value="DNA_mismatch_repair_CS"/>
</dbReference>
<dbReference type="EMBL" id="CP038033">
    <property type="protein sequence ID" value="QBQ54283.1"/>
    <property type="molecule type" value="Genomic_DNA"/>
</dbReference>
<keyword evidence="4 5" id="KW-0234">DNA repair</keyword>
<dbReference type="PANTHER" id="PTHR10073:SF12">
    <property type="entry name" value="DNA MISMATCH REPAIR PROTEIN MLH1"/>
    <property type="match status" value="1"/>
</dbReference>
<dbReference type="GO" id="GO:0006298">
    <property type="term" value="P:mismatch repair"/>
    <property type="evidence" value="ECO:0007669"/>
    <property type="project" value="UniProtKB-UniRule"/>
</dbReference>
<dbReference type="FunFam" id="3.30.565.10:FF:000003">
    <property type="entry name" value="DNA mismatch repair endonuclease MutL"/>
    <property type="match status" value="1"/>
</dbReference>
<dbReference type="HAMAP" id="MF_00149">
    <property type="entry name" value="DNA_mis_repair"/>
    <property type="match status" value="1"/>
</dbReference>
<protein>
    <recommendedName>
        <fullName evidence="2 5">DNA mismatch repair protein MutL</fullName>
    </recommendedName>
</protein>